<comment type="similarity">
    <text evidence="9">Belongs to the FtsQ/DivIB family. FtsQ subfamily.</text>
</comment>
<keyword evidence="6 9" id="KW-1133">Transmembrane helix</keyword>
<protein>
    <recommendedName>
        <fullName evidence="9">Cell division protein FtsQ</fullName>
    </recommendedName>
</protein>
<dbReference type="HAMAP" id="MF_00911">
    <property type="entry name" value="FtsQ_subfam"/>
    <property type="match status" value="1"/>
</dbReference>
<evidence type="ECO:0000313" key="12">
    <source>
        <dbReference type="Proteomes" id="UP000824755"/>
    </source>
</evidence>
<accession>A0ABX8WM13</accession>
<evidence type="ECO:0000256" key="4">
    <source>
        <dbReference type="ARBA" id="ARBA00022618"/>
    </source>
</evidence>
<dbReference type="Gene3D" id="3.40.50.11690">
    <property type="entry name" value="Cell division protein FtsQ/DivIB"/>
    <property type="match status" value="1"/>
</dbReference>
<dbReference type="GO" id="GO:0051301">
    <property type="term" value="P:cell division"/>
    <property type="evidence" value="ECO:0007669"/>
    <property type="project" value="UniProtKB-KW"/>
</dbReference>
<organism evidence="11 12">
    <name type="scientific">Lysobacter soyae</name>
    <dbReference type="NCBI Taxonomy" id="2764185"/>
    <lineage>
        <taxon>Bacteria</taxon>
        <taxon>Pseudomonadati</taxon>
        <taxon>Pseudomonadota</taxon>
        <taxon>Gammaproteobacteria</taxon>
        <taxon>Lysobacterales</taxon>
        <taxon>Lysobacteraceae</taxon>
        <taxon>Lysobacter</taxon>
    </lineage>
</organism>
<comment type="subcellular location">
    <subcellularLocation>
        <location evidence="9">Cell inner membrane</location>
        <topology evidence="9">Single-pass type II membrane protein</topology>
    </subcellularLocation>
    <subcellularLocation>
        <location evidence="1">Membrane</location>
    </subcellularLocation>
    <text evidence="9">Localizes to the division septum.</text>
</comment>
<dbReference type="PANTHER" id="PTHR35851:SF1">
    <property type="entry name" value="CELL DIVISION PROTEIN FTSQ"/>
    <property type="match status" value="1"/>
</dbReference>
<dbReference type="InterPro" id="IPR045335">
    <property type="entry name" value="FtsQ_C_sf"/>
</dbReference>
<sequence>MNAPARLTVGLIAIALIAMPLLLVLSGVVGSSRFPLRTLRVEGQVTREHALELQRALAPHAKKGFFAIRVPETQQDVARLPWIDKVEVRKRWPDVIEVQITENNPFAFWGKDQLVSTRGTLYPRSKGIALPKGMPQLDGDPRYVGAALALYAKSQDLFAATGNRVRALNADARGSWSLTLQNGVQVVVGRHDAESRIARFAGILPKLAAEQPNRVLERADLRYTNGFALRWGSQVKPTEKTQDPA</sequence>
<evidence type="ECO:0000256" key="3">
    <source>
        <dbReference type="ARBA" id="ARBA00022519"/>
    </source>
</evidence>
<keyword evidence="12" id="KW-1185">Reference proteome</keyword>
<evidence type="ECO:0000313" key="11">
    <source>
        <dbReference type="EMBL" id="QYR52677.1"/>
    </source>
</evidence>
<keyword evidence="8 9" id="KW-0131">Cell cycle</keyword>
<comment type="subunit">
    <text evidence="9">Part of a complex composed of FtsB, FtsL and FtsQ.</text>
</comment>
<proteinExistence type="inferred from homology"/>
<keyword evidence="4 9" id="KW-0132">Cell division</keyword>
<dbReference type="RefSeq" id="WP_220379462.1">
    <property type="nucleotide sequence ID" value="NZ_CP080544.1"/>
</dbReference>
<dbReference type="PROSITE" id="PS51779">
    <property type="entry name" value="POTRA"/>
    <property type="match status" value="1"/>
</dbReference>
<dbReference type="Proteomes" id="UP000824755">
    <property type="component" value="Chromosome"/>
</dbReference>
<name>A0ABX8WM13_9GAMM</name>
<dbReference type="EMBL" id="CP080544">
    <property type="protein sequence ID" value="QYR52677.1"/>
    <property type="molecule type" value="Genomic_DNA"/>
</dbReference>
<evidence type="ECO:0000256" key="2">
    <source>
        <dbReference type="ARBA" id="ARBA00022475"/>
    </source>
</evidence>
<evidence type="ECO:0000256" key="5">
    <source>
        <dbReference type="ARBA" id="ARBA00022692"/>
    </source>
</evidence>
<dbReference type="PANTHER" id="PTHR35851">
    <property type="entry name" value="CELL DIVISION PROTEIN FTSQ"/>
    <property type="match status" value="1"/>
</dbReference>
<dbReference type="InterPro" id="IPR005548">
    <property type="entry name" value="Cell_div_FtsQ/DivIB_C"/>
</dbReference>
<comment type="function">
    <text evidence="9">Essential cell division protein. May link together the upstream cell division proteins, which are predominantly cytoplasmic, with the downstream cell division proteins, which are predominantly periplasmic. May control correct divisome assembly.</text>
</comment>
<keyword evidence="7 9" id="KW-0472">Membrane</keyword>
<dbReference type="Pfam" id="PF08478">
    <property type="entry name" value="POTRA_1"/>
    <property type="match status" value="1"/>
</dbReference>
<evidence type="ECO:0000256" key="1">
    <source>
        <dbReference type="ARBA" id="ARBA00004370"/>
    </source>
</evidence>
<evidence type="ECO:0000259" key="10">
    <source>
        <dbReference type="PROSITE" id="PS51779"/>
    </source>
</evidence>
<gene>
    <name evidence="9" type="primary">ftsQ</name>
    <name evidence="11" type="ORF">H8L67_08815</name>
</gene>
<evidence type="ECO:0000256" key="7">
    <source>
        <dbReference type="ARBA" id="ARBA00023136"/>
    </source>
</evidence>
<dbReference type="Gene3D" id="3.10.20.310">
    <property type="entry name" value="membrane protein fhac"/>
    <property type="match status" value="1"/>
</dbReference>
<evidence type="ECO:0000256" key="9">
    <source>
        <dbReference type="HAMAP-Rule" id="MF_00911"/>
    </source>
</evidence>
<evidence type="ECO:0000256" key="8">
    <source>
        <dbReference type="ARBA" id="ARBA00023306"/>
    </source>
</evidence>
<dbReference type="InterPro" id="IPR026579">
    <property type="entry name" value="FtsQ"/>
</dbReference>
<keyword evidence="5 9" id="KW-0812">Transmembrane</keyword>
<dbReference type="InterPro" id="IPR013685">
    <property type="entry name" value="POTRA_FtsQ_type"/>
</dbReference>
<dbReference type="InterPro" id="IPR034746">
    <property type="entry name" value="POTRA"/>
</dbReference>
<feature type="domain" description="POTRA" evidence="10">
    <location>
        <begin position="34"/>
        <end position="103"/>
    </location>
</feature>
<dbReference type="Pfam" id="PF03799">
    <property type="entry name" value="FtsQ_DivIB_C"/>
    <property type="match status" value="1"/>
</dbReference>
<reference evidence="11 12" key="1">
    <citation type="submission" date="2021-08" db="EMBL/GenBank/DDBJ databases">
        <title>Lysobacter sp. strain CJ11 Genome sequencing and assembly.</title>
        <authorList>
            <person name="Kim I."/>
        </authorList>
    </citation>
    <scope>NUCLEOTIDE SEQUENCE [LARGE SCALE GENOMIC DNA]</scope>
    <source>
        <strain evidence="11 12">CJ11</strain>
    </source>
</reference>
<evidence type="ECO:0000256" key="6">
    <source>
        <dbReference type="ARBA" id="ARBA00022989"/>
    </source>
</evidence>
<keyword evidence="2 9" id="KW-1003">Cell membrane</keyword>
<keyword evidence="3 9" id="KW-0997">Cell inner membrane</keyword>